<gene>
    <name evidence="2" type="ORF">DFQ14_10397</name>
</gene>
<keyword evidence="3" id="KW-1185">Reference proteome</keyword>
<evidence type="ECO:0000313" key="2">
    <source>
        <dbReference type="EMBL" id="RCW45133.1"/>
    </source>
</evidence>
<accession>A0A368VVB3</accession>
<organism evidence="2 3">
    <name type="scientific">Halopolyspora algeriensis</name>
    <dbReference type="NCBI Taxonomy" id="1500506"/>
    <lineage>
        <taxon>Bacteria</taxon>
        <taxon>Bacillati</taxon>
        <taxon>Actinomycetota</taxon>
        <taxon>Actinomycetes</taxon>
        <taxon>Actinomycetes incertae sedis</taxon>
        <taxon>Halopolyspora</taxon>
    </lineage>
</organism>
<dbReference type="Proteomes" id="UP000253495">
    <property type="component" value="Unassembled WGS sequence"/>
</dbReference>
<dbReference type="PROSITE" id="PS00202">
    <property type="entry name" value="RUBREDOXIN"/>
    <property type="match status" value="1"/>
</dbReference>
<evidence type="ECO:0000313" key="3">
    <source>
        <dbReference type="Proteomes" id="UP000253495"/>
    </source>
</evidence>
<evidence type="ECO:0000256" key="1">
    <source>
        <dbReference type="ARBA" id="ARBA00022723"/>
    </source>
</evidence>
<dbReference type="AlphaFoldDB" id="A0A368VVB3"/>
<proteinExistence type="predicted"/>
<comment type="caution">
    <text evidence="2">The sequence shown here is derived from an EMBL/GenBank/DDBJ whole genome shotgun (WGS) entry which is preliminary data.</text>
</comment>
<name>A0A368VVB3_9ACTN</name>
<evidence type="ECO:0008006" key="4">
    <source>
        <dbReference type="Google" id="ProtNLM"/>
    </source>
</evidence>
<dbReference type="InterPro" id="IPR018527">
    <property type="entry name" value="Rubredoxin_Fe_BS"/>
</dbReference>
<dbReference type="GO" id="GO:0046872">
    <property type="term" value="F:metal ion binding"/>
    <property type="evidence" value="ECO:0007669"/>
    <property type="project" value="UniProtKB-KW"/>
</dbReference>
<reference evidence="2 3" key="1">
    <citation type="submission" date="2018-07" db="EMBL/GenBank/DDBJ databases">
        <title>Genomic Encyclopedia of Type Strains, Phase III (KMG-III): the genomes of soil and plant-associated and newly described type strains.</title>
        <authorList>
            <person name="Whitman W."/>
        </authorList>
    </citation>
    <scope>NUCLEOTIDE SEQUENCE [LARGE SCALE GENOMIC DNA]</scope>
    <source>
        <strain evidence="2 3">CECT 8575</strain>
    </source>
</reference>
<dbReference type="EMBL" id="QPJC01000003">
    <property type="protein sequence ID" value="RCW45133.1"/>
    <property type="molecule type" value="Genomic_DNA"/>
</dbReference>
<protein>
    <recommendedName>
        <fullName evidence="4">Rubredoxin</fullName>
    </recommendedName>
</protein>
<sequence length="60" mass="6783">MPEKWICPQCGEEALNKRPTSVTPYQRSLGMPEWSHHDGEALCPVMGSEGYLPAEPVRER</sequence>
<keyword evidence="1" id="KW-0479">Metal-binding</keyword>